<dbReference type="OrthoDB" id="2500735at2759"/>
<evidence type="ECO:0000259" key="2">
    <source>
        <dbReference type="Pfam" id="PF20231"/>
    </source>
</evidence>
<accession>A0A5B0R0T8</accession>
<evidence type="ECO:0000313" key="3">
    <source>
        <dbReference type="EMBL" id="KAA1119009.1"/>
    </source>
</evidence>
<dbReference type="Proteomes" id="UP000324748">
    <property type="component" value="Unassembled WGS sequence"/>
</dbReference>
<feature type="compositionally biased region" description="Acidic residues" evidence="1">
    <location>
        <begin position="165"/>
        <end position="181"/>
    </location>
</feature>
<sequence>MPVTSTLNWTPPARPKKERDKIQLICDLIAAMDLTPKSFLTAFLQNPDMSAAYQRRYWSTKTGVDGTILLVKVIRDTVQETEIGEKKWNDFILNEASIIVQTQTPPNGVFPKGRFYSSKAIKTDFFDSDAKDLRDRELIEEHMPFLFKLVTNKMRLDLTPPSNAEDSDDEDSPLDDSEAQEPDLFGDGPDAFRDHRERVVTTGKTICAMVAFLANRRHNGLQISNALTFLPCGVTERVNKYLQQIGLTSSRKTALSALKTLGRAAESNISKKIGNKSKELIAPFICIDNLDFEQTVHTKSLGHESTTFHGTWGYIHQIDRSFISSLPQDGLTLQAFKESMTSASSVEIHPKSLYGSISEHLHWKQVLKSQIATVLLKYLVKPTDKKIPITTTPPTVDQISHSRPNITMLKLMVASDNSSQGVSEVFDGILQQSSISDEDFYNRLQVIDGDLGTCTNIQSLRNIRIPNRRNEENLSSILTLLGGAHTLWNIASAIFSLHIGNSADRRDSGAWRFLDSMGIPSDKPVNKKDFTLMIQSMEKIHEATICHFLMIVMGIENTEVSPQLQELPSDKIDLIINECYNRFFTASAVDQAGKNLSPKLLNQILRTIDFASVVEANRSMKSGDIGRVMYMWKRWSVMSQSMKKLKNYSIQLPRMILLLEKILPSALSKVILHSLLIAPSGRRKHFVAKDFYLEVQNYWLKYFFNHTGKGTDINRLKDVFSVNVALLQNLIHDLKVESGLVNYHQSHKNNITLRSLNSCMRMATNNDICMISPEAGQYIPIKVENFYVNGINKIQQASEKDGKMTVQLRPLAVPMWKEGQISIGVEDISDDVNVIDNSDSDSSASSLEI</sequence>
<reference evidence="3 4" key="1">
    <citation type="submission" date="2019-05" db="EMBL/GenBank/DDBJ databases">
        <title>Emergence of the Ug99 lineage of the wheat stem rust pathogen through somatic hybridization.</title>
        <authorList>
            <person name="Li F."/>
            <person name="Upadhyaya N.M."/>
            <person name="Sperschneider J."/>
            <person name="Matny O."/>
            <person name="Nguyen-Phuc H."/>
            <person name="Mago R."/>
            <person name="Raley C."/>
            <person name="Miller M.E."/>
            <person name="Silverstein K.A.T."/>
            <person name="Henningsen E."/>
            <person name="Hirsch C.D."/>
            <person name="Visser B."/>
            <person name="Pretorius Z.A."/>
            <person name="Steffenson B.J."/>
            <person name="Schwessinger B."/>
            <person name="Dodds P.N."/>
            <person name="Figueroa M."/>
        </authorList>
    </citation>
    <scope>NUCLEOTIDE SEQUENCE [LARGE SCALE GENOMIC DNA]</scope>
    <source>
        <strain evidence="3">21-0</strain>
    </source>
</reference>
<feature type="domain" description="DUF6589" evidence="2">
    <location>
        <begin position="355"/>
        <end position="747"/>
    </location>
</feature>
<evidence type="ECO:0000313" key="4">
    <source>
        <dbReference type="Proteomes" id="UP000324748"/>
    </source>
</evidence>
<dbReference type="AlphaFoldDB" id="A0A5B0R0T8"/>
<dbReference type="EMBL" id="VSWC01000001">
    <property type="protein sequence ID" value="KAA1119009.1"/>
    <property type="molecule type" value="Genomic_DNA"/>
</dbReference>
<protein>
    <recommendedName>
        <fullName evidence="2">DUF6589 domain-containing protein</fullName>
    </recommendedName>
</protein>
<keyword evidence="4" id="KW-1185">Reference proteome</keyword>
<proteinExistence type="predicted"/>
<dbReference type="Pfam" id="PF20231">
    <property type="entry name" value="DUF6589"/>
    <property type="match status" value="1"/>
</dbReference>
<organism evidence="3 4">
    <name type="scientific">Puccinia graminis f. sp. tritici</name>
    <dbReference type="NCBI Taxonomy" id="56615"/>
    <lineage>
        <taxon>Eukaryota</taxon>
        <taxon>Fungi</taxon>
        <taxon>Dikarya</taxon>
        <taxon>Basidiomycota</taxon>
        <taxon>Pucciniomycotina</taxon>
        <taxon>Pucciniomycetes</taxon>
        <taxon>Pucciniales</taxon>
        <taxon>Pucciniaceae</taxon>
        <taxon>Puccinia</taxon>
    </lineage>
</organism>
<dbReference type="InterPro" id="IPR046496">
    <property type="entry name" value="DUF6589"/>
</dbReference>
<feature type="region of interest" description="Disordered" evidence="1">
    <location>
        <begin position="158"/>
        <end position="192"/>
    </location>
</feature>
<name>A0A5B0R0T8_PUCGR</name>
<comment type="caution">
    <text evidence="3">The sequence shown here is derived from an EMBL/GenBank/DDBJ whole genome shotgun (WGS) entry which is preliminary data.</text>
</comment>
<gene>
    <name evidence="3" type="ORF">PGT21_012632</name>
</gene>
<evidence type="ECO:0000256" key="1">
    <source>
        <dbReference type="SAM" id="MobiDB-lite"/>
    </source>
</evidence>